<keyword evidence="2" id="KW-0964">Secreted</keyword>
<dbReference type="InterPro" id="IPR012334">
    <property type="entry name" value="Pectin_lyas_fold"/>
</dbReference>
<evidence type="ECO:0000256" key="1">
    <source>
        <dbReference type="ARBA" id="ARBA00004613"/>
    </source>
</evidence>
<keyword evidence="6" id="KW-1185">Reference proteome</keyword>
<evidence type="ECO:0000313" key="6">
    <source>
        <dbReference type="Proteomes" id="UP001597297"/>
    </source>
</evidence>
<gene>
    <name evidence="5" type="ORF">ACFSQZ_07950</name>
</gene>
<dbReference type="EMBL" id="JBHUJC010000024">
    <property type="protein sequence ID" value="MFD2276398.1"/>
    <property type="molecule type" value="Genomic_DNA"/>
</dbReference>
<protein>
    <recommendedName>
        <fullName evidence="7">DUF1565 domain-containing protein</fullName>
    </recommendedName>
</protein>
<accession>A0ABW5E1M4</accession>
<comment type="caution">
    <text evidence="5">The sequence shown here is derived from an EMBL/GenBank/DDBJ whole genome shotgun (WGS) entry which is preliminary data.</text>
</comment>
<keyword evidence="3 4" id="KW-0732">Signal</keyword>
<dbReference type="InterPro" id="IPR052052">
    <property type="entry name" value="Polysaccharide_Lyase_9"/>
</dbReference>
<reference evidence="6" key="1">
    <citation type="journal article" date="2019" name="Int. J. Syst. Evol. Microbiol.">
        <title>The Global Catalogue of Microorganisms (GCM) 10K type strain sequencing project: providing services to taxonomists for standard genome sequencing and annotation.</title>
        <authorList>
            <consortium name="The Broad Institute Genomics Platform"/>
            <consortium name="The Broad Institute Genome Sequencing Center for Infectious Disease"/>
            <person name="Wu L."/>
            <person name="Ma J."/>
        </authorList>
    </citation>
    <scope>NUCLEOTIDE SEQUENCE [LARGE SCALE GENOMIC DNA]</scope>
    <source>
        <strain evidence="6">JCM 16545</strain>
    </source>
</reference>
<evidence type="ECO:0000256" key="4">
    <source>
        <dbReference type="SAM" id="SignalP"/>
    </source>
</evidence>
<dbReference type="RefSeq" id="WP_377094152.1">
    <property type="nucleotide sequence ID" value="NZ_JBHSJM010000001.1"/>
</dbReference>
<evidence type="ECO:0000256" key="2">
    <source>
        <dbReference type="ARBA" id="ARBA00022525"/>
    </source>
</evidence>
<dbReference type="InterPro" id="IPR011050">
    <property type="entry name" value="Pectin_lyase_fold/virulence"/>
</dbReference>
<name>A0ABW5E1M4_9BACT</name>
<feature type="chain" id="PRO_5045851594" description="DUF1565 domain-containing protein" evidence="4">
    <location>
        <begin position="24"/>
        <end position="1234"/>
    </location>
</feature>
<comment type="subcellular location">
    <subcellularLocation>
        <location evidence="1">Secreted</location>
    </subcellularLocation>
</comment>
<dbReference type="PANTHER" id="PTHR40088">
    <property type="entry name" value="PECTATE LYASE (EUROFUNG)"/>
    <property type="match status" value="1"/>
</dbReference>
<evidence type="ECO:0000256" key="3">
    <source>
        <dbReference type="ARBA" id="ARBA00022729"/>
    </source>
</evidence>
<feature type="signal peptide" evidence="4">
    <location>
        <begin position="1"/>
        <end position="23"/>
    </location>
</feature>
<evidence type="ECO:0000313" key="5">
    <source>
        <dbReference type="EMBL" id="MFD2276398.1"/>
    </source>
</evidence>
<dbReference type="Proteomes" id="UP001597297">
    <property type="component" value="Unassembled WGS sequence"/>
</dbReference>
<sequence length="1234" mass="134537">MNKNHSRFIFLSALATTVNLAHGAITSQTLTFSDLSVDDGVANTLNVDGSAANIQVVRDNLSHSGDFSYKVTYETDLDGDNSMDTVEFTINVAAVSDSIADHGLTDVTSTNSATASIGSVDASVGVNSSFSVNGGLADGSTLIFTLSGFSSSVGKLQFDGFHGFRYLEGGGHGHGFVIGTGNGLLGRTWNNNGNETLSSASQILYVTGDQKNGTTHQPVSWGVENVDFSFTISDRDDTADTFYVKPDGNDSNDGKSVANAFASIQHAANQMGQGDTCYILGGTYRETVDISNLSGTANAPVTFKNYQGQAVYIDGTDEITGNWNRERASWIEGDVAGEFFNGTPLSNISGLGNVYRTTLPQSFGPINQLFVGDKIMTLARFPNAPAFSDTVWNGSQSLRYKLWGGRIEEGQIEDRTHAVDDPNTGASDDVASAGVSFKDCVGVMTFCQPYAQLITVHEPGDSQLEYTRSLRWSDVKRTYFMEGGVGYAERVMLDSEAEWAYDENNRVVALWAPGGGDPDALNESIYAKTRAFGFTGNPYTKYITIDGINFFATAFYFKSSDHITIQNCELSYYSASERASGGTDQSQTADFVGRKVDFCENITVYNCVFEYSDDTGLRGNYVDTLLLDNNLFYKTAYALVAGTDEYGERRAAHTVDTDNVKNFTYRRNTMSYSGAGQGVRARKYMDPDPNAPVQPIICEYNFHTECSLLAIDGASLYIPGEHVNESVTRFNWFIENAQRCFRWDGANPVGNVTTLQGNLYRNVATSTKKRGGLASFRLKGDEHEIYHNLTINNNSKLDVAQDKGGNANSLSYNNAGDLVTTYVDPNDTDYFDSGTWAGARADGDFGLPGYDLDSANTSINFIGQIEPRTMDDLLRDPDNWDFRPKADAYELIDQGVEITDCTVDGQLVNVTAGYYGMAPDLGAYEYNPNLKFHWIPGRQEAYATMPIPRNGGAGVPLNTNLMYLNGLKAVESKIYIGESSDNLTLLAERGRGRVQRNIINVGGYGLKPSSTYYWCVDSILDDGTVIAGDIWSFTTSPKDLLPMESKTIQGGEWEEKRHYVTYNNNSTSQNNRGILYSTDSYQSNGGFKLTLVYKTSRIDTVYGHNFSFGLISTDTDLTTYSGTNPFKSTTSVYSLGANVAGDDSFRGLNFTDGSTCTNLDQSGTHSEFITDAFTPVTIEIRPGGLWTYSINGTVEASGVINGGFDLSKSYRIAIYGQDDHGGGKEIQKISLENL</sequence>
<dbReference type="Gene3D" id="2.160.20.10">
    <property type="entry name" value="Single-stranded right-handed beta-helix, Pectin lyase-like"/>
    <property type="match status" value="2"/>
</dbReference>
<organism evidence="5 6">
    <name type="scientific">Rubritalea spongiae</name>
    <dbReference type="NCBI Taxonomy" id="430797"/>
    <lineage>
        <taxon>Bacteria</taxon>
        <taxon>Pseudomonadati</taxon>
        <taxon>Verrucomicrobiota</taxon>
        <taxon>Verrucomicrobiia</taxon>
        <taxon>Verrucomicrobiales</taxon>
        <taxon>Rubritaleaceae</taxon>
        <taxon>Rubritalea</taxon>
    </lineage>
</organism>
<dbReference type="SUPFAM" id="SSF51126">
    <property type="entry name" value="Pectin lyase-like"/>
    <property type="match status" value="1"/>
</dbReference>
<proteinExistence type="predicted"/>
<dbReference type="PANTHER" id="PTHR40088:SF2">
    <property type="entry name" value="SECRETED SUGAR HYDROLASE"/>
    <property type="match status" value="1"/>
</dbReference>
<evidence type="ECO:0008006" key="7">
    <source>
        <dbReference type="Google" id="ProtNLM"/>
    </source>
</evidence>